<dbReference type="Pfam" id="PF03466">
    <property type="entry name" value="LysR_substrate"/>
    <property type="match status" value="1"/>
</dbReference>
<comment type="function">
    <text evidence="6">Required for the induction the katG gene for catalase. Involved in the response to hydrogen peroxide.</text>
</comment>
<dbReference type="Proteomes" id="UP000220914">
    <property type="component" value="Unassembled WGS sequence"/>
</dbReference>
<keyword evidence="10" id="KW-1185">Reference proteome</keyword>
<reference evidence="8" key="3">
    <citation type="submission" date="2020-02" db="EMBL/GenBank/DDBJ databases">
        <authorList>
            <person name="Matsumoto Y."/>
            <person name="Motooka D."/>
            <person name="Nakamura S."/>
        </authorList>
    </citation>
    <scope>NUCLEOTIDE SEQUENCE</scope>
    <source>
        <strain evidence="8">JCM 6377</strain>
    </source>
</reference>
<organism evidence="9 10">
    <name type="scientific">Mycolicibacterium agri</name>
    <name type="common">Mycobacterium agri</name>
    <dbReference type="NCBI Taxonomy" id="36811"/>
    <lineage>
        <taxon>Bacteria</taxon>
        <taxon>Bacillati</taxon>
        <taxon>Actinomycetota</taxon>
        <taxon>Actinomycetes</taxon>
        <taxon>Mycobacteriales</taxon>
        <taxon>Mycobacteriaceae</taxon>
        <taxon>Mycolicibacterium</taxon>
    </lineage>
</organism>
<dbReference type="Gene3D" id="1.10.10.10">
    <property type="entry name" value="Winged helix-like DNA-binding domain superfamily/Winged helix DNA-binding domain"/>
    <property type="match status" value="1"/>
</dbReference>
<dbReference type="PANTHER" id="PTHR30419">
    <property type="entry name" value="HTH-TYPE TRANSCRIPTIONAL REGULATOR YBHD"/>
    <property type="match status" value="1"/>
</dbReference>
<evidence type="ECO:0000313" key="9">
    <source>
        <dbReference type="EMBL" id="PEG41765.1"/>
    </source>
</evidence>
<sequence>MELRQLEYFIAVAAEMNFSRAAQQVHVVQSALSTSVSKLEKELNVELFDRSKQQIKITPAGELFREHARRVLQTARLAKDSMAVYQGELTGTVDLGSLISFGKLDVPKILGEFHQLYPFVRIKLRQSQTGSTAYLSAIADGSLDLALVSAPDRFPAGVEMQELSTEPMVFVCRPDHPLAHRDHVEICELADEDLIGFPTQFGLRRLVDDAFAAAGITAHVPYEVALEYHVAAGLVKHGLGTIFMPESEAARYPELCAVDVRPAVMWTIYLASAEPSRLAPASARLAKLLLAAADATSDSGS</sequence>
<name>A0A2A7NCK0_MYCAG</name>
<proteinExistence type="inferred from homology"/>
<evidence type="ECO:0000256" key="4">
    <source>
        <dbReference type="ARBA" id="ARBA00023163"/>
    </source>
</evidence>
<keyword evidence="4" id="KW-0804">Transcription</keyword>
<dbReference type="RefSeq" id="WP_097938551.1">
    <property type="nucleotide sequence ID" value="NZ_BLKS01000001.1"/>
</dbReference>
<accession>A0A2A7NCK0</accession>
<dbReference type="AlphaFoldDB" id="A0A2A7NCK0"/>
<dbReference type="EMBL" id="PDCP01000005">
    <property type="protein sequence ID" value="PEG41765.1"/>
    <property type="molecule type" value="Genomic_DNA"/>
</dbReference>
<evidence type="ECO:0000313" key="8">
    <source>
        <dbReference type="EMBL" id="GFG49986.1"/>
    </source>
</evidence>
<protein>
    <recommendedName>
        <fullName evidence="5">Probable hydrogen peroxide-inducible genes activator</fullName>
    </recommendedName>
</protein>
<reference evidence="8 11" key="2">
    <citation type="journal article" date="2019" name="Emerg. Microbes Infect.">
        <title>Comprehensive subspecies identification of 175 nontuberculous mycobacteria species based on 7547 genomic profiles.</title>
        <authorList>
            <person name="Matsumoto Y."/>
            <person name="Kinjo T."/>
            <person name="Motooka D."/>
            <person name="Nabeya D."/>
            <person name="Jung N."/>
            <person name="Uechi K."/>
            <person name="Horii T."/>
            <person name="Iida T."/>
            <person name="Fujita J."/>
            <person name="Nakamura S."/>
        </authorList>
    </citation>
    <scope>NUCLEOTIDE SEQUENCE [LARGE SCALE GENOMIC DNA]</scope>
    <source>
        <strain evidence="8 11">JCM 6377</strain>
    </source>
</reference>
<evidence type="ECO:0000256" key="1">
    <source>
        <dbReference type="ARBA" id="ARBA00009437"/>
    </source>
</evidence>
<dbReference type="InterPro" id="IPR050950">
    <property type="entry name" value="HTH-type_LysR_regulators"/>
</dbReference>
<evidence type="ECO:0000256" key="5">
    <source>
        <dbReference type="ARBA" id="ARBA00040885"/>
    </source>
</evidence>
<reference evidence="9 10" key="1">
    <citation type="submission" date="2017-10" db="EMBL/GenBank/DDBJ databases">
        <title>The new phylogeny of genus Mycobacterium.</title>
        <authorList>
            <person name="Tortoli E."/>
            <person name="Trovato A."/>
            <person name="Cirillo D.M."/>
        </authorList>
    </citation>
    <scope>NUCLEOTIDE SEQUENCE [LARGE SCALE GENOMIC DNA]</scope>
    <source>
        <strain evidence="9 10">CCUG37673</strain>
    </source>
</reference>
<feature type="domain" description="HTH lysR-type" evidence="7">
    <location>
        <begin position="1"/>
        <end position="58"/>
    </location>
</feature>
<dbReference type="PROSITE" id="PS50931">
    <property type="entry name" value="HTH_LYSR"/>
    <property type="match status" value="1"/>
</dbReference>
<dbReference type="Pfam" id="PF00126">
    <property type="entry name" value="HTH_1"/>
    <property type="match status" value="1"/>
</dbReference>
<dbReference type="SUPFAM" id="SSF46785">
    <property type="entry name" value="Winged helix' DNA-binding domain"/>
    <property type="match status" value="1"/>
</dbReference>
<gene>
    <name evidence="9" type="ORF">CQY20_04810</name>
    <name evidence="8" type="ORF">MAGR_14270</name>
</gene>
<evidence type="ECO:0000313" key="11">
    <source>
        <dbReference type="Proteomes" id="UP000465302"/>
    </source>
</evidence>
<evidence type="ECO:0000259" key="7">
    <source>
        <dbReference type="PROSITE" id="PS50931"/>
    </source>
</evidence>
<keyword evidence="3" id="KW-0238">DNA-binding</keyword>
<evidence type="ECO:0000256" key="3">
    <source>
        <dbReference type="ARBA" id="ARBA00023125"/>
    </source>
</evidence>
<dbReference type="InterPro" id="IPR036388">
    <property type="entry name" value="WH-like_DNA-bd_sf"/>
</dbReference>
<dbReference type="Proteomes" id="UP000465302">
    <property type="component" value="Unassembled WGS sequence"/>
</dbReference>
<dbReference type="Gene3D" id="3.40.190.290">
    <property type="match status" value="1"/>
</dbReference>
<dbReference type="PRINTS" id="PR00039">
    <property type="entry name" value="HTHLYSR"/>
</dbReference>
<dbReference type="GO" id="GO:0003677">
    <property type="term" value="F:DNA binding"/>
    <property type="evidence" value="ECO:0007669"/>
    <property type="project" value="UniProtKB-KW"/>
</dbReference>
<dbReference type="InterPro" id="IPR036390">
    <property type="entry name" value="WH_DNA-bd_sf"/>
</dbReference>
<dbReference type="GO" id="GO:0005829">
    <property type="term" value="C:cytosol"/>
    <property type="evidence" value="ECO:0007669"/>
    <property type="project" value="TreeGrafter"/>
</dbReference>
<dbReference type="GO" id="GO:0003700">
    <property type="term" value="F:DNA-binding transcription factor activity"/>
    <property type="evidence" value="ECO:0007669"/>
    <property type="project" value="InterPro"/>
</dbReference>
<dbReference type="InterPro" id="IPR005119">
    <property type="entry name" value="LysR_subst-bd"/>
</dbReference>
<dbReference type="CDD" id="cd08436">
    <property type="entry name" value="PBP2_LTTR_like_3"/>
    <property type="match status" value="1"/>
</dbReference>
<evidence type="ECO:0000256" key="6">
    <source>
        <dbReference type="ARBA" id="ARBA00056658"/>
    </source>
</evidence>
<comment type="similarity">
    <text evidence="1">Belongs to the LysR transcriptional regulatory family.</text>
</comment>
<dbReference type="FunFam" id="1.10.10.10:FF:000001">
    <property type="entry name" value="LysR family transcriptional regulator"/>
    <property type="match status" value="1"/>
</dbReference>
<evidence type="ECO:0000313" key="10">
    <source>
        <dbReference type="Proteomes" id="UP000220914"/>
    </source>
</evidence>
<dbReference type="EMBL" id="BLKS01000001">
    <property type="protein sequence ID" value="GFG49986.1"/>
    <property type="molecule type" value="Genomic_DNA"/>
</dbReference>
<comment type="caution">
    <text evidence="9">The sequence shown here is derived from an EMBL/GenBank/DDBJ whole genome shotgun (WGS) entry which is preliminary data.</text>
</comment>
<dbReference type="OrthoDB" id="3181812at2"/>
<dbReference type="SUPFAM" id="SSF53850">
    <property type="entry name" value="Periplasmic binding protein-like II"/>
    <property type="match status" value="1"/>
</dbReference>
<dbReference type="InterPro" id="IPR000847">
    <property type="entry name" value="LysR_HTH_N"/>
</dbReference>
<keyword evidence="2" id="KW-0805">Transcription regulation</keyword>
<evidence type="ECO:0000256" key="2">
    <source>
        <dbReference type="ARBA" id="ARBA00023015"/>
    </source>
</evidence>